<feature type="domain" description="EamA" evidence="7">
    <location>
        <begin position="171"/>
        <end position="303"/>
    </location>
</feature>
<dbReference type="RefSeq" id="WP_249707135.1">
    <property type="nucleotide sequence ID" value="NZ_JAMFMB010000004.1"/>
</dbReference>
<feature type="transmembrane region" description="Helical" evidence="6">
    <location>
        <begin position="164"/>
        <end position="186"/>
    </location>
</feature>
<evidence type="ECO:0000313" key="8">
    <source>
        <dbReference type="EMBL" id="MCL6282737.1"/>
    </source>
</evidence>
<dbReference type="EMBL" id="JAMFMB010000004">
    <property type="protein sequence ID" value="MCL6282737.1"/>
    <property type="molecule type" value="Genomic_DNA"/>
</dbReference>
<comment type="caution">
    <text evidence="8">The sequence shown here is derived from an EMBL/GenBank/DDBJ whole genome shotgun (WGS) entry which is preliminary data.</text>
</comment>
<feature type="transmembrane region" description="Helical" evidence="6">
    <location>
        <begin position="52"/>
        <end position="72"/>
    </location>
</feature>
<evidence type="ECO:0000256" key="2">
    <source>
        <dbReference type="ARBA" id="ARBA00007362"/>
    </source>
</evidence>
<evidence type="ECO:0000256" key="4">
    <source>
        <dbReference type="ARBA" id="ARBA00022989"/>
    </source>
</evidence>
<dbReference type="SUPFAM" id="SSF103481">
    <property type="entry name" value="Multidrug resistance efflux transporter EmrE"/>
    <property type="match status" value="2"/>
</dbReference>
<dbReference type="Proteomes" id="UP001203880">
    <property type="component" value="Unassembled WGS sequence"/>
</dbReference>
<evidence type="ECO:0000256" key="6">
    <source>
        <dbReference type="SAM" id="Phobius"/>
    </source>
</evidence>
<proteinExistence type="inferred from homology"/>
<keyword evidence="5 6" id="KW-0472">Membrane</keyword>
<organism evidence="8 9">
    <name type="scientific">Ruegeria spongiae</name>
    <dbReference type="NCBI Taxonomy" id="2942209"/>
    <lineage>
        <taxon>Bacteria</taxon>
        <taxon>Pseudomonadati</taxon>
        <taxon>Pseudomonadota</taxon>
        <taxon>Alphaproteobacteria</taxon>
        <taxon>Rhodobacterales</taxon>
        <taxon>Roseobacteraceae</taxon>
        <taxon>Ruegeria</taxon>
    </lineage>
</organism>
<feature type="transmembrane region" description="Helical" evidence="6">
    <location>
        <begin position="111"/>
        <end position="132"/>
    </location>
</feature>
<name>A0ABT0PZX4_9RHOB</name>
<feature type="transmembrane region" description="Helical" evidence="6">
    <location>
        <begin position="261"/>
        <end position="282"/>
    </location>
</feature>
<comment type="similarity">
    <text evidence="2">Belongs to the EamA transporter family.</text>
</comment>
<feature type="transmembrane region" description="Helical" evidence="6">
    <location>
        <begin position="288"/>
        <end position="306"/>
    </location>
</feature>
<dbReference type="InterPro" id="IPR000620">
    <property type="entry name" value="EamA_dom"/>
</dbReference>
<dbReference type="PANTHER" id="PTHR32322:SF2">
    <property type="entry name" value="EAMA DOMAIN-CONTAINING PROTEIN"/>
    <property type="match status" value="1"/>
</dbReference>
<dbReference type="InterPro" id="IPR050638">
    <property type="entry name" value="AA-Vitamin_Transporters"/>
</dbReference>
<reference evidence="8" key="1">
    <citation type="submission" date="2022-05" db="EMBL/GenBank/DDBJ databases">
        <authorList>
            <person name="Park J.-S."/>
        </authorList>
    </citation>
    <scope>NUCLEOTIDE SEQUENCE</scope>
    <source>
        <strain evidence="8">2012CJ41-6</strain>
    </source>
</reference>
<feature type="domain" description="EamA" evidence="7">
    <location>
        <begin position="23"/>
        <end position="154"/>
    </location>
</feature>
<dbReference type="InterPro" id="IPR037185">
    <property type="entry name" value="EmrE-like"/>
</dbReference>
<feature type="transmembrane region" description="Helical" evidence="6">
    <location>
        <begin position="198"/>
        <end position="219"/>
    </location>
</feature>
<evidence type="ECO:0000256" key="3">
    <source>
        <dbReference type="ARBA" id="ARBA00022692"/>
    </source>
</evidence>
<keyword evidence="3 6" id="KW-0812">Transmembrane</keyword>
<feature type="transmembrane region" description="Helical" evidence="6">
    <location>
        <begin position="26"/>
        <end position="46"/>
    </location>
</feature>
<dbReference type="Pfam" id="PF00892">
    <property type="entry name" value="EamA"/>
    <property type="match status" value="2"/>
</dbReference>
<gene>
    <name evidence="8" type="ORF">M3P21_04265</name>
</gene>
<comment type="subcellular location">
    <subcellularLocation>
        <location evidence="1">Membrane</location>
        <topology evidence="1">Multi-pass membrane protein</topology>
    </subcellularLocation>
</comment>
<protein>
    <submittedName>
        <fullName evidence="8">DMT family transporter</fullName>
    </submittedName>
</protein>
<feature type="transmembrane region" description="Helical" evidence="6">
    <location>
        <begin position="139"/>
        <end position="158"/>
    </location>
</feature>
<keyword evidence="4 6" id="KW-1133">Transmembrane helix</keyword>
<dbReference type="PANTHER" id="PTHR32322">
    <property type="entry name" value="INNER MEMBRANE TRANSPORTER"/>
    <property type="match status" value="1"/>
</dbReference>
<sequence length="311" mass="32109">MPLGPDPVRGHGAGYGGRSIALNGNLLGMSSMMMWAAGFPAAEVLLQTWPPLTLITARFAVAVSLMIAIWLWMDGHRQVLGANWTRACWVGGIGFGAGTYLMLLAQSLTDPVTVALIASCAPLVGAVLELFAKTRRMSWRFALGVAASITGGVVATSALEPSQIGVGAACVVIATVLFTWAGMATARDFPNLSTIGRGTITLAGGLIAMSVICLTGFAVGHDLMPLGPVDTSQIGMLLIYACLALGLSQVLFVASISKLGVTVASFHINTAPFYVMIIMVVLGAGWNWLQALGAGIVALGVVLAQGGQRPA</sequence>
<accession>A0ABT0PZX4</accession>
<evidence type="ECO:0000256" key="1">
    <source>
        <dbReference type="ARBA" id="ARBA00004141"/>
    </source>
</evidence>
<evidence type="ECO:0000259" key="7">
    <source>
        <dbReference type="Pfam" id="PF00892"/>
    </source>
</evidence>
<evidence type="ECO:0000256" key="5">
    <source>
        <dbReference type="ARBA" id="ARBA00023136"/>
    </source>
</evidence>
<feature type="transmembrane region" description="Helical" evidence="6">
    <location>
        <begin position="84"/>
        <end position="105"/>
    </location>
</feature>
<feature type="transmembrane region" description="Helical" evidence="6">
    <location>
        <begin position="234"/>
        <end position="254"/>
    </location>
</feature>
<keyword evidence="9" id="KW-1185">Reference proteome</keyword>
<evidence type="ECO:0000313" key="9">
    <source>
        <dbReference type="Proteomes" id="UP001203880"/>
    </source>
</evidence>